<reference evidence="1" key="1">
    <citation type="journal article" date="2020" name="Nature">
        <title>Giant virus diversity and host interactions through global metagenomics.</title>
        <authorList>
            <person name="Schulz F."/>
            <person name="Roux S."/>
            <person name="Paez-Espino D."/>
            <person name="Jungbluth S."/>
            <person name="Walsh D.A."/>
            <person name="Denef V.J."/>
            <person name="McMahon K.D."/>
            <person name="Konstantinidis K.T."/>
            <person name="Eloe-Fadrosh E.A."/>
            <person name="Kyrpides N.C."/>
            <person name="Woyke T."/>
        </authorList>
    </citation>
    <scope>NUCLEOTIDE SEQUENCE</scope>
    <source>
        <strain evidence="1">GVMAG-M-3300009185-36</strain>
    </source>
</reference>
<sequence length="97" mass="11151">MTVTFHQKNNEFGCYWGARIESPYGEVINVDPFTPLECSISHQSKLGKIGFGVKFTNGKTSRVLRARTVGEAETFLREINTKLSERWFWKQAGENDY</sequence>
<protein>
    <submittedName>
        <fullName evidence="1">Uncharacterized protein</fullName>
    </submittedName>
</protein>
<accession>A0A6C0B1N9</accession>
<proteinExistence type="predicted"/>
<dbReference type="EMBL" id="MN739048">
    <property type="protein sequence ID" value="QHS85714.1"/>
    <property type="molecule type" value="Genomic_DNA"/>
</dbReference>
<name>A0A6C0B1N9_9ZZZZ</name>
<evidence type="ECO:0000313" key="1">
    <source>
        <dbReference type="EMBL" id="QHS85714.1"/>
    </source>
</evidence>
<organism evidence="1">
    <name type="scientific">viral metagenome</name>
    <dbReference type="NCBI Taxonomy" id="1070528"/>
    <lineage>
        <taxon>unclassified sequences</taxon>
        <taxon>metagenomes</taxon>
        <taxon>organismal metagenomes</taxon>
    </lineage>
</organism>
<dbReference type="AlphaFoldDB" id="A0A6C0B1N9"/>